<keyword evidence="1" id="KW-0732">Signal</keyword>
<protein>
    <recommendedName>
        <fullName evidence="4">DUF3575 domain-containing protein</fullName>
    </recommendedName>
</protein>
<dbReference type="RefSeq" id="WP_144333606.1">
    <property type="nucleotide sequence ID" value="NZ_VLPL01000006.1"/>
</dbReference>
<evidence type="ECO:0000313" key="3">
    <source>
        <dbReference type="Proteomes" id="UP000316008"/>
    </source>
</evidence>
<reference evidence="2 3" key="1">
    <citation type="submission" date="2019-07" db="EMBL/GenBank/DDBJ databases">
        <authorList>
            <person name="Huq M.A."/>
        </authorList>
    </citation>
    <scope>NUCLEOTIDE SEQUENCE [LARGE SCALE GENOMIC DNA]</scope>
    <source>
        <strain evidence="2 3">MAH-3</strain>
    </source>
</reference>
<feature type="signal peptide" evidence="1">
    <location>
        <begin position="1"/>
        <end position="19"/>
    </location>
</feature>
<dbReference type="Proteomes" id="UP000316008">
    <property type="component" value="Unassembled WGS sequence"/>
</dbReference>
<sequence length="229" mass="25842">MKKLLGIILLSAVSLGAHSQETMEDSGEKRFVLKFCPTQLFAGEFNFSYEQRVARILSLELEVGPTISQFGVNFGNQRLWQGNDGLGVWQFQSIGEDAEAAIGFHVSLAPKFYPTSEDNQLKGLYLSPVFKYRKYNYINEDINGILDDAKSHLDQMIFRFNMGFQFWPGDGNFSIDMYFGVGLSTFHIQGQSLDSYVDDQGYTQTRWSSFSDTGIRFNAATGLKFGFGM</sequence>
<dbReference type="OrthoDB" id="635777at2"/>
<evidence type="ECO:0008006" key="4">
    <source>
        <dbReference type="Google" id="ProtNLM"/>
    </source>
</evidence>
<comment type="caution">
    <text evidence="2">The sequence shown here is derived from an EMBL/GenBank/DDBJ whole genome shotgun (WGS) entry which is preliminary data.</text>
</comment>
<feature type="chain" id="PRO_5022105065" description="DUF3575 domain-containing protein" evidence="1">
    <location>
        <begin position="20"/>
        <end position="229"/>
    </location>
</feature>
<name>A0A556MQ29_9FLAO</name>
<proteinExistence type="predicted"/>
<evidence type="ECO:0000313" key="2">
    <source>
        <dbReference type="EMBL" id="TSJ41975.1"/>
    </source>
</evidence>
<accession>A0A556MQ29</accession>
<keyword evidence="3" id="KW-1185">Reference proteome</keyword>
<organism evidence="2 3">
    <name type="scientific">Fluviicola chungangensis</name>
    <dbReference type="NCBI Taxonomy" id="2597671"/>
    <lineage>
        <taxon>Bacteria</taxon>
        <taxon>Pseudomonadati</taxon>
        <taxon>Bacteroidota</taxon>
        <taxon>Flavobacteriia</taxon>
        <taxon>Flavobacteriales</taxon>
        <taxon>Crocinitomicaceae</taxon>
        <taxon>Fluviicola</taxon>
    </lineage>
</organism>
<evidence type="ECO:0000256" key="1">
    <source>
        <dbReference type="SAM" id="SignalP"/>
    </source>
</evidence>
<dbReference type="EMBL" id="VLPL01000006">
    <property type="protein sequence ID" value="TSJ41975.1"/>
    <property type="molecule type" value="Genomic_DNA"/>
</dbReference>
<dbReference type="AlphaFoldDB" id="A0A556MQ29"/>
<gene>
    <name evidence="2" type="ORF">FO442_12860</name>
</gene>